<dbReference type="eggNOG" id="COG0640">
    <property type="taxonomic scope" value="Bacteria"/>
</dbReference>
<keyword evidence="1" id="KW-0805">Transcription regulation</keyword>
<dbReference type="Proteomes" id="UP000019402">
    <property type="component" value="Unassembled WGS sequence"/>
</dbReference>
<sequence length="118" mass="13157">MIKTNVFSEELQELARFAKAISHPARLAILKYLAETKTCISGDISGSLPLSRSTVSQHLNELKELGLIQGTIDGLKVNYCLCNTDINRYLLLLESFFEPIKSVSIHCDTNQVKESNSK</sequence>
<evidence type="ECO:0000313" key="6">
    <source>
        <dbReference type="Proteomes" id="UP000019402"/>
    </source>
</evidence>
<name>W7XVQ7_9BACT</name>
<dbReference type="GO" id="GO:0003677">
    <property type="term" value="F:DNA binding"/>
    <property type="evidence" value="ECO:0007669"/>
    <property type="project" value="UniProtKB-KW"/>
</dbReference>
<dbReference type="NCBIfam" id="NF033788">
    <property type="entry name" value="HTH_metalloreg"/>
    <property type="match status" value="1"/>
</dbReference>
<dbReference type="OrthoDB" id="9800049at2"/>
<reference evidence="5 6" key="1">
    <citation type="journal article" date="2014" name="Genome Announc.">
        <title>Draft Genome Sequence of Cytophaga fermentans JCM 21142T, a Facultative Anaerobe Isolated from Marine Mud.</title>
        <authorList>
            <person name="Starns D."/>
            <person name="Oshima K."/>
            <person name="Suda W."/>
            <person name="Iino T."/>
            <person name="Yuki M."/>
            <person name="Inoue J."/>
            <person name="Kitamura K."/>
            <person name="Iida T."/>
            <person name="Darby A."/>
            <person name="Hattori M."/>
            <person name="Ohkuma M."/>
        </authorList>
    </citation>
    <scope>NUCLEOTIDE SEQUENCE [LARGE SCALE GENOMIC DNA]</scope>
    <source>
        <strain evidence="5 6">JCM 21142</strain>
    </source>
</reference>
<dbReference type="SMART" id="SM00418">
    <property type="entry name" value="HTH_ARSR"/>
    <property type="match status" value="1"/>
</dbReference>
<evidence type="ECO:0000256" key="3">
    <source>
        <dbReference type="ARBA" id="ARBA00023163"/>
    </source>
</evidence>
<evidence type="ECO:0000259" key="4">
    <source>
        <dbReference type="PROSITE" id="PS50987"/>
    </source>
</evidence>
<keyword evidence="2" id="KW-0238">DNA-binding</keyword>
<dbReference type="InterPro" id="IPR036388">
    <property type="entry name" value="WH-like_DNA-bd_sf"/>
</dbReference>
<dbReference type="InterPro" id="IPR036390">
    <property type="entry name" value="WH_DNA-bd_sf"/>
</dbReference>
<dbReference type="PANTHER" id="PTHR33154:SF15">
    <property type="entry name" value="REGULATORY PROTEIN ARSR"/>
    <property type="match status" value="1"/>
</dbReference>
<dbReference type="Pfam" id="PF01022">
    <property type="entry name" value="HTH_5"/>
    <property type="match status" value="1"/>
</dbReference>
<protein>
    <submittedName>
        <fullName evidence="5">HTH-type transcriptional regulator CmtR</fullName>
    </submittedName>
</protein>
<dbReference type="STRING" id="869213.GCA_000517085_00731"/>
<accession>W7XVQ7</accession>
<proteinExistence type="predicted"/>
<dbReference type="PANTHER" id="PTHR33154">
    <property type="entry name" value="TRANSCRIPTIONAL REGULATOR, ARSR FAMILY"/>
    <property type="match status" value="1"/>
</dbReference>
<dbReference type="AlphaFoldDB" id="W7XVQ7"/>
<gene>
    <name evidence="5" type="ORF">JCM21142_3904</name>
</gene>
<evidence type="ECO:0000256" key="2">
    <source>
        <dbReference type="ARBA" id="ARBA00023125"/>
    </source>
</evidence>
<dbReference type="EMBL" id="BAMD01000007">
    <property type="protein sequence ID" value="GAF02275.1"/>
    <property type="molecule type" value="Genomic_DNA"/>
</dbReference>
<keyword evidence="6" id="KW-1185">Reference proteome</keyword>
<dbReference type="InterPro" id="IPR011991">
    <property type="entry name" value="ArsR-like_HTH"/>
</dbReference>
<dbReference type="RefSeq" id="WP_044212281.1">
    <property type="nucleotide sequence ID" value="NZ_BAMD01000007.1"/>
</dbReference>
<dbReference type="PRINTS" id="PR00778">
    <property type="entry name" value="HTHARSR"/>
</dbReference>
<dbReference type="CDD" id="cd00090">
    <property type="entry name" value="HTH_ARSR"/>
    <property type="match status" value="1"/>
</dbReference>
<evidence type="ECO:0000256" key="1">
    <source>
        <dbReference type="ARBA" id="ARBA00023015"/>
    </source>
</evidence>
<feature type="domain" description="HTH arsR-type" evidence="4">
    <location>
        <begin position="6"/>
        <end position="101"/>
    </location>
</feature>
<dbReference type="SUPFAM" id="SSF46785">
    <property type="entry name" value="Winged helix' DNA-binding domain"/>
    <property type="match status" value="1"/>
</dbReference>
<dbReference type="InterPro" id="IPR001845">
    <property type="entry name" value="HTH_ArsR_DNA-bd_dom"/>
</dbReference>
<dbReference type="GO" id="GO:0003700">
    <property type="term" value="F:DNA-binding transcription factor activity"/>
    <property type="evidence" value="ECO:0007669"/>
    <property type="project" value="InterPro"/>
</dbReference>
<keyword evidence="3" id="KW-0804">Transcription</keyword>
<organism evidence="5 6">
    <name type="scientific">Saccharicrinis fermentans DSM 9555 = JCM 21142</name>
    <dbReference type="NCBI Taxonomy" id="869213"/>
    <lineage>
        <taxon>Bacteria</taxon>
        <taxon>Pseudomonadati</taxon>
        <taxon>Bacteroidota</taxon>
        <taxon>Bacteroidia</taxon>
        <taxon>Marinilabiliales</taxon>
        <taxon>Marinilabiliaceae</taxon>
        <taxon>Saccharicrinis</taxon>
    </lineage>
</organism>
<dbReference type="Gene3D" id="1.10.10.10">
    <property type="entry name" value="Winged helix-like DNA-binding domain superfamily/Winged helix DNA-binding domain"/>
    <property type="match status" value="1"/>
</dbReference>
<evidence type="ECO:0000313" key="5">
    <source>
        <dbReference type="EMBL" id="GAF02275.1"/>
    </source>
</evidence>
<dbReference type="InterPro" id="IPR051081">
    <property type="entry name" value="HTH_MetalResp_TranReg"/>
</dbReference>
<dbReference type="PROSITE" id="PS50987">
    <property type="entry name" value="HTH_ARSR_2"/>
    <property type="match status" value="1"/>
</dbReference>
<comment type="caution">
    <text evidence="5">The sequence shown here is derived from an EMBL/GenBank/DDBJ whole genome shotgun (WGS) entry which is preliminary data.</text>
</comment>